<name>A0AAD9HJN5_9PEZI</name>
<dbReference type="Proteomes" id="UP001232148">
    <property type="component" value="Unassembled WGS sequence"/>
</dbReference>
<sequence length="109" mass="12188">MKPVLLASPDGRLVLCIHCCSCIVPARSTPVNTTRLLRRRPSPTMDDKNLSLTHRELCHHHQTNNQNIVAFCTAPCLNLPHILQPCTYCTIGMPCHVPYSLFVLQCPTV</sequence>
<accession>A0AAD9HJN5</accession>
<protein>
    <submittedName>
        <fullName evidence="1">Uncharacterized protein</fullName>
    </submittedName>
</protein>
<comment type="caution">
    <text evidence="1">The sequence shown here is derived from an EMBL/GenBank/DDBJ whole genome shotgun (WGS) entry which is preliminary data.</text>
</comment>
<reference evidence="1" key="1">
    <citation type="submission" date="2021-06" db="EMBL/GenBank/DDBJ databases">
        <title>Comparative genomics, transcriptomics and evolutionary studies reveal genomic signatures of adaptation to plant cell wall in hemibiotrophic fungi.</title>
        <authorList>
            <consortium name="DOE Joint Genome Institute"/>
            <person name="Baroncelli R."/>
            <person name="Diaz J.F."/>
            <person name="Benocci T."/>
            <person name="Peng M."/>
            <person name="Battaglia E."/>
            <person name="Haridas S."/>
            <person name="Andreopoulos W."/>
            <person name="Labutti K."/>
            <person name="Pangilinan J."/>
            <person name="Floch G.L."/>
            <person name="Makela M.R."/>
            <person name="Henrissat B."/>
            <person name="Grigoriev I.V."/>
            <person name="Crouch J.A."/>
            <person name="De Vries R.P."/>
            <person name="Sukno S.A."/>
            <person name="Thon M.R."/>
        </authorList>
    </citation>
    <scope>NUCLEOTIDE SEQUENCE</scope>
    <source>
        <strain evidence="1">MAFF235873</strain>
    </source>
</reference>
<evidence type="ECO:0000313" key="2">
    <source>
        <dbReference type="Proteomes" id="UP001232148"/>
    </source>
</evidence>
<organism evidence="1 2">
    <name type="scientific">Colletotrichum zoysiae</name>
    <dbReference type="NCBI Taxonomy" id="1216348"/>
    <lineage>
        <taxon>Eukaryota</taxon>
        <taxon>Fungi</taxon>
        <taxon>Dikarya</taxon>
        <taxon>Ascomycota</taxon>
        <taxon>Pezizomycotina</taxon>
        <taxon>Sordariomycetes</taxon>
        <taxon>Hypocreomycetidae</taxon>
        <taxon>Glomerellales</taxon>
        <taxon>Glomerellaceae</taxon>
        <taxon>Colletotrichum</taxon>
        <taxon>Colletotrichum graminicola species complex</taxon>
    </lineage>
</organism>
<keyword evidence="2" id="KW-1185">Reference proteome</keyword>
<gene>
    <name evidence="1" type="ORF">LX32DRAFT_364553</name>
</gene>
<dbReference type="EMBL" id="MU842866">
    <property type="protein sequence ID" value="KAK2029244.1"/>
    <property type="molecule type" value="Genomic_DNA"/>
</dbReference>
<dbReference type="AlphaFoldDB" id="A0AAD9HJN5"/>
<proteinExistence type="predicted"/>
<evidence type="ECO:0000313" key="1">
    <source>
        <dbReference type="EMBL" id="KAK2029244.1"/>
    </source>
</evidence>